<dbReference type="GO" id="GO:0005739">
    <property type="term" value="C:mitochondrion"/>
    <property type="evidence" value="ECO:0007669"/>
    <property type="project" value="TreeGrafter"/>
</dbReference>
<dbReference type="OrthoDB" id="3257538at2759"/>
<dbReference type="Gene3D" id="3.10.129.10">
    <property type="entry name" value="Hotdog Thioesterase"/>
    <property type="match status" value="1"/>
</dbReference>
<dbReference type="SUPFAM" id="SSF54637">
    <property type="entry name" value="Thioesterase/thiol ester dehydrase-isomerase"/>
    <property type="match status" value="1"/>
</dbReference>
<organism evidence="1">
    <name type="scientific">Mucor ambiguus</name>
    <dbReference type="NCBI Taxonomy" id="91626"/>
    <lineage>
        <taxon>Eukaryota</taxon>
        <taxon>Fungi</taxon>
        <taxon>Fungi incertae sedis</taxon>
        <taxon>Mucoromycota</taxon>
        <taxon>Mucoromycotina</taxon>
        <taxon>Mucoromycetes</taxon>
        <taxon>Mucorales</taxon>
        <taxon>Mucorineae</taxon>
        <taxon>Mucoraceae</taxon>
        <taxon>Mucor</taxon>
    </lineage>
</organism>
<dbReference type="STRING" id="91626.A0A0C9MJU0"/>
<dbReference type="InterPro" id="IPR029069">
    <property type="entry name" value="HotDog_dom_sf"/>
</dbReference>
<evidence type="ECO:0000313" key="2">
    <source>
        <dbReference type="Proteomes" id="UP000053815"/>
    </source>
</evidence>
<accession>A0A0C9MJU0</accession>
<dbReference type="PANTHER" id="PTHR28152">
    <property type="entry name" value="HYDROXYACYL-THIOESTER DEHYDRATASE TYPE 2, MITOCHONDRIAL"/>
    <property type="match status" value="1"/>
</dbReference>
<dbReference type="AlphaFoldDB" id="A0A0C9MJU0"/>
<dbReference type="PANTHER" id="PTHR28152:SF1">
    <property type="entry name" value="HYDROXYACYL-THIOESTER DEHYDRATASE TYPE 2, MITOCHONDRIAL"/>
    <property type="match status" value="1"/>
</dbReference>
<proteinExistence type="predicted"/>
<dbReference type="GO" id="GO:0019171">
    <property type="term" value="F:(3R)-hydroxyacyl-[acyl-carrier-protein] dehydratase activity"/>
    <property type="evidence" value="ECO:0007669"/>
    <property type="project" value="TreeGrafter"/>
</dbReference>
<gene>
    <name evidence="1" type="ORF">MAM1_0469d10647</name>
</gene>
<dbReference type="EMBL" id="DF836758">
    <property type="protein sequence ID" value="GAN11091.1"/>
    <property type="molecule type" value="Genomic_DNA"/>
</dbReference>
<protein>
    <submittedName>
        <fullName evidence="1">Acyl-CoA dehydrogenase</fullName>
    </submittedName>
</protein>
<sequence>MRFYSTVSKWKQGILKKKLLEKDFISASQFNLMANTLNHPKYANNKLPAKGTILPPAWHLAYFPPRVPESELSTDGYETDWSPPYPYIHRMWAGGELSWNKGNPLKVGQNVTMQSSVREVLMRQGGRRGDSIFIWVDKELHNEQGWSTTESRCWVYVKQQDKDAIDHHYQQQQQQSHQPITNPPPTASPDFIINLKPTPITLFRFSALTFNSHLIHYDHIYSTTVEHQKGCLTHGPLSFTLMVNHLDQYLSNKETITNFNYRCLSPLIVNDPITVMGKQTSANDYDLWVLDHEGKIAVKGMATVALKHHQKH</sequence>
<dbReference type="Proteomes" id="UP000053815">
    <property type="component" value="Unassembled WGS sequence"/>
</dbReference>
<keyword evidence="2" id="KW-1185">Reference proteome</keyword>
<name>A0A0C9MJU0_9FUNG</name>
<reference evidence="1" key="1">
    <citation type="submission" date="2014-09" db="EMBL/GenBank/DDBJ databases">
        <title>Draft genome sequence of an oleaginous Mucoromycotina fungus Mucor ambiguus NBRC6742.</title>
        <authorList>
            <person name="Takeda I."/>
            <person name="Yamane N."/>
            <person name="Morita T."/>
            <person name="Tamano K."/>
            <person name="Machida M."/>
            <person name="Baker S."/>
            <person name="Koike H."/>
        </authorList>
    </citation>
    <scope>NUCLEOTIDE SEQUENCE</scope>
    <source>
        <strain evidence="1">NBRC 6742</strain>
    </source>
</reference>
<dbReference type="InterPro" id="IPR052741">
    <property type="entry name" value="Mitochondrial_HTD2"/>
</dbReference>
<evidence type="ECO:0000313" key="1">
    <source>
        <dbReference type="EMBL" id="GAN11091.1"/>
    </source>
</evidence>